<organism evidence="1 2">
    <name type="scientific">Pomacea canaliculata</name>
    <name type="common">Golden apple snail</name>
    <dbReference type="NCBI Taxonomy" id="400727"/>
    <lineage>
        <taxon>Eukaryota</taxon>
        <taxon>Metazoa</taxon>
        <taxon>Spiralia</taxon>
        <taxon>Lophotrochozoa</taxon>
        <taxon>Mollusca</taxon>
        <taxon>Gastropoda</taxon>
        <taxon>Caenogastropoda</taxon>
        <taxon>Architaenioglossa</taxon>
        <taxon>Ampullarioidea</taxon>
        <taxon>Ampullariidae</taxon>
        <taxon>Pomacea</taxon>
    </lineage>
</organism>
<sequence>MKPPGFFGFGHQNVHNLSSPNFTDNNSQNNSQEIHKWFDGNKMKPPGFFGFGHQNVNNISSFNFTNNSQEQHKWFDGKQNETTRIHNPNPNSKFGLNTPNLNDPSINLVRHTIKDKISRTYGTIQFLARADNQLLRLDINLGLPFLCAPLLLAGKSNDRDERTAS</sequence>
<keyword evidence="2" id="KW-1185">Reference proteome</keyword>
<dbReference type="Proteomes" id="UP000245119">
    <property type="component" value="Linkage Group LG6"/>
</dbReference>
<comment type="caution">
    <text evidence="1">The sequence shown here is derived from an EMBL/GenBank/DDBJ whole genome shotgun (WGS) entry which is preliminary data.</text>
</comment>
<name>A0A2T7P755_POMCA</name>
<protein>
    <submittedName>
        <fullName evidence="1">Uncharacterized protein</fullName>
    </submittedName>
</protein>
<reference evidence="1 2" key="1">
    <citation type="submission" date="2018-04" db="EMBL/GenBank/DDBJ databases">
        <title>The genome of golden apple snail Pomacea canaliculata provides insight into stress tolerance and invasive adaptation.</title>
        <authorList>
            <person name="Liu C."/>
            <person name="Liu B."/>
            <person name="Ren Y."/>
            <person name="Zhang Y."/>
            <person name="Wang H."/>
            <person name="Li S."/>
            <person name="Jiang F."/>
            <person name="Yin L."/>
            <person name="Zhang G."/>
            <person name="Qian W."/>
            <person name="Fan W."/>
        </authorList>
    </citation>
    <scope>NUCLEOTIDE SEQUENCE [LARGE SCALE GENOMIC DNA]</scope>
    <source>
        <strain evidence="1">SZHN2017</strain>
        <tissue evidence="1">Muscle</tissue>
    </source>
</reference>
<dbReference type="EMBL" id="PZQS01000006">
    <property type="protein sequence ID" value="PVD29265.1"/>
    <property type="molecule type" value="Genomic_DNA"/>
</dbReference>
<evidence type="ECO:0000313" key="2">
    <source>
        <dbReference type="Proteomes" id="UP000245119"/>
    </source>
</evidence>
<dbReference type="AlphaFoldDB" id="A0A2T7P755"/>
<proteinExistence type="predicted"/>
<gene>
    <name evidence="1" type="ORF">C0Q70_11862</name>
</gene>
<evidence type="ECO:0000313" key="1">
    <source>
        <dbReference type="EMBL" id="PVD29265.1"/>
    </source>
</evidence>
<accession>A0A2T7P755</accession>